<evidence type="ECO:0000313" key="4">
    <source>
        <dbReference type="Proteomes" id="UP000726737"/>
    </source>
</evidence>
<dbReference type="EMBL" id="JAAAJA010000608">
    <property type="protein sequence ID" value="KAG0251236.1"/>
    <property type="molecule type" value="Genomic_DNA"/>
</dbReference>
<sequence>MVHLNALKQRHPKATTDHPSQDPATLDHNKHKLGLLPPTKVHSSFSSLKTIAFAWSLFVGFLALLVLINYQLHYALPTPVYDAVDPTTGRVQFSEERVRAIVRHMSHDIGYRVVGTAQELETKEYLVKELANLKEEARIANLRSHETLPQFDVWVQVGDGSHRFDFMSKGK</sequence>
<comment type="caution">
    <text evidence="3">The sequence shown here is derived from an EMBL/GenBank/DDBJ whole genome shotgun (WGS) entry which is preliminary data.</text>
</comment>
<protein>
    <submittedName>
        <fullName evidence="3">Uncharacterized protein</fullName>
    </submittedName>
</protein>
<evidence type="ECO:0000256" key="1">
    <source>
        <dbReference type="SAM" id="MobiDB-lite"/>
    </source>
</evidence>
<dbReference type="OrthoDB" id="76293at2759"/>
<dbReference type="Proteomes" id="UP000726737">
    <property type="component" value="Unassembled WGS sequence"/>
</dbReference>
<keyword evidence="4" id="KW-1185">Reference proteome</keyword>
<evidence type="ECO:0000256" key="2">
    <source>
        <dbReference type="SAM" id="Phobius"/>
    </source>
</evidence>
<dbReference type="AlphaFoldDB" id="A0A9P6PR40"/>
<organism evidence="3 4">
    <name type="scientific">Mortierella polycephala</name>
    <dbReference type="NCBI Taxonomy" id="41804"/>
    <lineage>
        <taxon>Eukaryota</taxon>
        <taxon>Fungi</taxon>
        <taxon>Fungi incertae sedis</taxon>
        <taxon>Mucoromycota</taxon>
        <taxon>Mortierellomycotina</taxon>
        <taxon>Mortierellomycetes</taxon>
        <taxon>Mortierellales</taxon>
        <taxon>Mortierellaceae</taxon>
        <taxon>Mortierella</taxon>
    </lineage>
</organism>
<keyword evidence="2" id="KW-1133">Transmembrane helix</keyword>
<feature type="transmembrane region" description="Helical" evidence="2">
    <location>
        <begin position="50"/>
        <end position="70"/>
    </location>
</feature>
<gene>
    <name evidence="3" type="ORF">BG011_007751</name>
</gene>
<evidence type="ECO:0000313" key="3">
    <source>
        <dbReference type="EMBL" id="KAG0251236.1"/>
    </source>
</evidence>
<proteinExistence type="predicted"/>
<keyword evidence="2" id="KW-0812">Transmembrane</keyword>
<name>A0A9P6PR40_9FUNG</name>
<keyword evidence="2" id="KW-0472">Membrane</keyword>
<reference evidence="3" key="1">
    <citation type="journal article" date="2020" name="Fungal Divers.">
        <title>Resolving the Mortierellaceae phylogeny through synthesis of multi-gene phylogenetics and phylogenomics.</title>
        <authorList>
            <person name="Vandepol N."/>
            <person name="Liber J."/>
            <person name="Desiro A."/>
            <person name="Na H."/>
            <person name="Kennedy M."/>
            <person name="Barry K."/>
            <person name="Grigoriev I.V."/>
            <person name="Miller A.N."/>
            <person name="O'Donnell K."/>
            <person name="Stajich J.E."/>
            <person name="Bonito G."/>
        </authorList>
    </citation>
    <scope>NUCLEOTIDE SEQUENCE</scope>
    <source>
        <strain evidence="3">KOD948</strain>
    </source>
</reference>
<feature type="compositionally biased region" description="Basic and acidic residues" evidence="1">
    <location>
        <begin position="14"/>
        <end position="28"/>
    </location>
</feature>
<accession>A0A9P6PR40</accession>
<feature type="region of interest" description="Disordered" evidence="1">
    <location>
        <begin position="1"/>
        <end position="29"/>
    </location>
</feature>